<dbReference type="RefSeq" id="XP_031860289.1">
    <property type="nucleotide sequence ID" value="XM_032005328.1"/>
</dbReference>
<dbReference type="EMBL" id="CP144057">
    <property type="protein sequence ID" value="WWD19956.1"/>
    <property type="molecule type" value="Genomic_DNA"/>
</dbReference>
<organism evidence="1 2">
    <name type="scientific">Kwoniella shandongensis</name>
    <dbReference type="NCBI Taxonomy" id="1734106"/>
    <lineage>
        <taxon>Eukaryota</taxon>
        <taxon>Fungi</taxon>
        <taxon>Dikarya</taxon>
        <taxon>Basidiomycota</taxon>
        <taxon>Agaricomycotina</taxon>
        <taxon>Tremellomycetes</taxon>
        <taxon>Tremellales</taxon>
        <taxon>Cryptococcaceae</taxon>
        <taxon>Kwoniella</taxon>
    </lineage>
</organism>
<dbReference type="Gene3D" id="2.60.120.10">
    <property type="entry name" value="Jelly Rolls"/>
    <property type="match status" value="1"/>
</dbReference>
<accession>A0A5M6BYA1</accession>
<proteinExistence type="predicted"/>
<dbReference type="InterPro" id="IPR013096">
    <property type="entry name" value="Cupin_2"/>
</dbReference>
<dbReference type="AlphaFoldDB" id="A0A5M6BYA1"/>
<dbReference type="InterPro" id="IPR047142">
    <property type="entry name" value="OryJ/VirC-like"/>
</dbReference>
<dbReference type="KEGG" id="ksn:43589471"/>
<sequence>MTTPEAAHRYVTGHDDNGKAIFQFEGEIEYTSLKEKSGKEALFGVAWKNDGFPADNQVSVDQAVLGGPVHNEHGTLVRVVEFPPHTSSPAHRTVSLDYGIMVSGEIHLELEDGNERRLVSGDIVVQRGTVHTWHNKTDEYARMIYVLVAAKPVVIEGKALDYHWE</sequence>
<dbReference type="InterPro" id="IPR014710">
    <property type="entry name" value="RmlC-like_jellyroll"/>
</dbReference>
<dbReference type="PANTHER" id="PTHR36156:SF2">
    <property type="entry name" value="CUPIN TYPE-2 DOMAIN-CONTAINING PROTEIN"/>
    <property type="match status" value="1"/>
</dbReference>
<dbReference type="GeneID" id="43589471"/>
<protein>
    <submittedName>
        <fullName evidence="1">Uncharacterized protein</fullName>
    </submittedName>
</protein>
<dbReference type="PANTHER" id="PTHR36156">
    <property type="entry name" value="SLR2101 PROTEIN"/>
    <property type="match status" value="1"/>
</dbReference>
<gene>
    <name evidence="1" type="ORF">CI109_104429</name>
</gene>
<evidence type="ECO:0000313" key="1">
    <source>
        <dbReference type="EMBL" id="WWD19956.1"/>
    </source>
</evidence>
<name>A0A5M6BYA1_9TREE</name>
<reference evidence="1" key="1">
    <citation type="submission" date="2017-08" db="EMBL/GenBank/DDBJ databases">
        <authorList>
            <person name="Cuomo C."/>
            <person name="Billmyre B."/>
            <person name="Heitman J."/>
        </authorList>
    </citation>
    <scope>NUCLEOTIDE SEQUENCE</scope>
    <source>
        <strain evidence="1">CBS 12478</strain>
    </source>
</reference>
<dbReference type="CDD" id="cd02231">
    <property type="entry name" value="cupin_BLL6423-like"/>
    <property type="match status" value="1"/>
</dbReference>
<dbReference type="Proteomes" id="UP000322225">
    <property type="component" value="Chromosome 7"/>
</dbReference>
<reference evidence="1" key="2">
    <citation type="submission" date="2024-01" db="EMBL/GenBank/DDBJ databases">
        <title>Comparative genomics of Cryptococcus and Kwoniella reveals pathogenesis evolution and contrasting modes of karyotype evolution via chromosome fusion or intercentromeric recombination.</title>
        <authorList>
            <person name="Coelho M.A."/>
            <person name="David-Palma M."/>
            <person name="Shea T."/>
            <person name="Bowers K."/>
            <person name="McGinley-Smith S."/>
            <person name="Mohammad A.W."/>
            <person name="Gnirke A."/>
            <person name="Yurkov A.M."/>
            <person name="Nowrousian M."/>
            <person name="Sun S."/>
            <person name="Cuomo C.A."/>
            <person name="Heitman J."/>
        </authorList>
    </citation>
    <scope>NUCLEOTIDE SEQUENCE</scope>
    <source>
        <strain evidence="1">CBS 12478</strain>
    </source>
</reference>
<dbReference type="SUPFAM" id="SSF51182">
    <property type="entry name" value="RmlC-like cupins"/>
    <property type="match status" value="1"/>
</dbReference>
<evidence type="ECO:0000313" key="2">
    <source>
        <dbReference type="Proteomes" id="UP000322225"/>
    </source>
</evidence>
<dbReference type="OrthoDB" id="5840532at2759"/>
<keyword evidence="2" id="KW-1185">Reference proteome</keyword>
<dbReference type="InterPro" id="IPR011051">
    <property type="entry name" value="RmlC_Cupin_sf"/>
</dbReference>
<dbReference type="Pfam" id="PF07883">
    <property type="entry name" value="Cupin_2"/>
    <property type="match status" value="1"/>
</dbReference>